<sequence length="366" mass="41979">MPPEQKLVVLSEYPLQQNHVGFSLLYDLHELILSWNVPILDVAYRFPAQDIRKLHYRFRNPYRVTGVSSKTLPGNQLLVICSTPHFLLTLASLGRDLQRFSRIAVYFTDSFDSMTLDGFGPRILQSVDLVFTGIEEIAAELRSCHGFERAYFLPFGIDALLHARIPNKNGIDIFGYGRINREYHRALQTAFGTPGSPYTYVHSTFETPTIQSMREHRQLQWKLMSSSSVNLCFEPSDNPRFLNRSPVLYRWFEAWAAGNVVVGTRPRCASAPNLMDWQDSMVSVPADPADGPDAIVRLLRDRERLHAIQRRNQIHALHRHDWRYRFARILKTMGLPFPEPLQIQLDTLQTLCEVDKPPSTAPVSAF</sequence>
<dbReference type="Proteomes" id="UP000198658">
    <property type="component" value="Unassembled WGS sequence"/>
</dbReference>
<dbReference type="Pfam" id="PF13524">
    <property type="entry name" value="Glyco_trans_1_2"/>
    <property type="match status" value="1"/>
</dbReference>
<organism evidence="2 3">
    <name type="scientific">Microbulbifer marinus</name>
    <dbReference type="NCBI Taxonomy" id="658218"/>
    <lineage>
        <taxon>Bacteria</taxon>
        <taxon>Pseudomonadati</taxon>
        <taxon>Pseudomonadota</taxon>
        <taxon>Gammaproteobacteria</taxon>
        <taxon>Cellvibrionales</taxon>
        <taxon>Microbulbiferaceae</taxon>
        <taxon>Microbulbifer</taxon>
    </lineage>
</organism>
<keyword evidence="2" id="KW-0808">Transferase</keyword>
<dbReference type="OrthoDB" id="429264at2"/>
<evidence type="ECO:0000313" key="2">
    <source>
        <dbReference type="EMBL" id="SDZ79736.1"/>
    </source>
</evidence>
<protein>
    <submittedName>
        <fullName evidence="2">Glycosyl transferases group 1</fullName>
    </submittedName>
</protein>
<name>A0A1H3VY70_9GAMM</name>
<dbReference type="GO" id="GO:0016740">
    <property type="term" value="F:transferase activity"/>
    <property type="evidence" value="ECO:0007669"/>
    <property type="project" value="UniProtKB-KW"/>
</dbReference>
<dbReference type="InterPro" id="IPR055259">
    <property type="entry name" value="YkvP/CgeB_Glyco_trans-like"/>
</dbReference>
<evidence type="ECO:0000313" key="3">
    <source>
        <dbReference type="Proteomes" id="UP000198658"/>
    </source>
</evidence>
<gene>
    <name evidence="2" type="ORF">SAMN05216562_0381</name>
</gene>
<dbReference type="AlphaFoldDB" id="A0A1H3VY70"/>
<accession>A0A1H3VY70</accession>
<evidence type="ECO:0000259" key="1">
    <source>
        <dbReference type="Pfam" id="PF13524"/>
    </source>
</evidence>
<reference evidence="3" key="1">
    <citation type="submission" date="2016-10" db="EMBL/GenBank/DDBJ databases">
        <authorList>
            <person name="Varghese N."/>
            <person name="Submissions S."/>
        </authorList>
    </citation>
    <scope>NUCLEOTIDE SEQUENCE [LARGE SCALE GENOMIC DNA]</scope>
    <source>
        <strain evidence="3">CGMCC 1.10657</strain>
    </source>
</reference>
<dbReference type="STRING" id="658218.SAMN05216562_0381"/>
<feature type="domain" description="Spore protein YkvP/CgeB glycosyl transferase-like" evidence="1">
    <location>
        <begin position="221"/>
        <end position="330"/>
    </location>
</feature>
<keyword evidence="3" id="KW-1185">Reference proteome</keyword>
<dbReference type="SUPFAM" id="SSF53756">
    <property type="entry name" value="UDP-Glycosyltransferase/glycogen phosphorylase"/>
    <property type="match status" value="1"/>
</dbReference>
<dbReference type="EMBL" id="FNQO01000001">
    <property type="protein sequence ID" value="SDZ79736.1"/>
    <property type="molecule type" value="Genomic_DNA"/>
</dbReference>
<proteinExistence type="predicted"/>
<dbReference type="RefSeq" id="WP_091384576.1">
    <property type="nucleotide sequence ID" value="NZ_FNQO01000001.1"/>
</dbReference>